<evidence type="ECO:0000313" key="1">
    <source>
        <dbReference type="EMBL" id="SFD92810.1"/>
    </source>
</evidence>
<name>A0A1I1WI82_9BACT</name>
<keyword evidence="2" id="KW-1185">Reference proteome</keyword>
<dbReference type="EMBL" id="FONA01000004">
    <property type="protein sequence ID" value="SFD92810.1"/>
    <property type="molecule type" value="Genomic_DNA"/>
</dbReference>
<dbReference type="AlphaFoldDB" id="A0A1I1WI82"/>
<dbReference type="Proteomes" id="UP000181976">
    <property type="component" value="Unassembled WGS sequence"/>
</dbReference>
<sequence length="58" mass="6983">MTTIKKQYINEVSEFYTEETSMIKKVFQNKNMFKLKPSEYNRSNNLSNFYTDETALPF</sequence>
<accession>A0A1I1WI82</accession>
<organism evidence="1 2">
    <name type="scientific">Thermophagus xiamenensis</name>
    <dbReference type="NCBI Taxonomy" id="385682"/>
    <lineage>
        <taxon>Bacteria</taxon>
        <taxon>Pseudomonadati</taxon>
        <taxon>Bacteroidota</taxon>
        <taxon>Bacteroidia</taxon>
        <taxon>Marinilabiliales</taxon>
        <taxon>Marinilabiliaceae</taxon>
        <taxon>Thermophagus</taxon>
    </lineage>
</organism>
<reference evidence="1 2" key="1">
    <citation type="submission" date="2016-10" db="EMBL/GenBank/DDBJ databases">
        <authorList>
            <person name="de Groot N.N."/>
        </authorList>
    </citation>
    <scope>NUCLEOTIDE SEQUENCE [LARGE SCALE GENOMIC DNA]</scope>
    <source>
        <strain evidence="1 2">DSM 19012</strain>
    </source>
</reference>
<dbReference type="InParanoid" id="A0A1I1WI82"/>
<protein>
    <submittedName>
        <fullName evidence="1">Uncharacterized protein</fullName>
    </submittedName>
</protein>
<proteinExistence type="predicted"/>
<gene>
    <name evidence="1" type="ORF">SAMN05444380_10444</name>
</gene>
<evidence type="ECO:0000313" key="2">
    <source>
        <dbReference type="Proteomes" id="UP000181976"/>
    </source>
</evidence>